<name>A0A226ERF9_FOLCA</name>
<evidence type="ECO:0000256" key="3">
    <source>
        <dbReference type="ARBA" id="ARBA00022801"/>
    </source>
</evidence>
<evidence type="ECO:0000256" key="5">
    <source>
        <dbReference type="RuleBase" id="RU361235"/>
    </source>
</evidence>
<dbReference type="EMBL" id="LNIX01000002">
    <property type="protein sequence ID" value="OXA59634.1"/>
    <property type="molecule type" value="Genomic_DNA"/>
</dbReference>
<dbReference type="OrthoDB" id="6846267at2759"/>
<accession>A0A226ERF9</accession>
<keyword evidence="2" id="KW-0719">Serine esterase</keyword>
<comment type="caution">
    <text evidence="7">The sequence shown here is derived from an EMBL/GenBank/DDBJ whole genome shotgun (WGS) entry which is preliminary data.</text>
</comment>
<gene>
    <name evidence="7" type="ORF">Fcan01_05746</name>
</gene>
<dbReference type="Gene3D" id="3.40.50.1820">
    <property type="entry name" value="alpha/beta hydrolase"/>
    <property type="match status" value="1"/>
</dbReference>
<comment type="similarity">
    <text evidence="1 5">Belongs to the type-B carboxylesterase/lipase family.</text>
</comment>
<reference evidence="7 8" key="1">
    <citation type="submission" date="2015-12" db="EMBL/GenBank/DDBJ databases">
        <title>The genome of Folsomia candida.</title>
        <authorList>
            <person name="Faddeeva A."/>
            <person name="Derks M.F."/>
            <person name="Anvar Y."/>
            <person name="Smit S."/>
            <person name="Van Straalen N."/>
            <person name="Roelofs D."/>
        </authorList>
    </citation>
    <scope>NUCLEOTIDE SEQUENCE [LARGE SCALE GENOMIC DNA]</scope>
    <source>
        <strain evidence="7 8">VU population</strain>
        <tissue evidence="7">Whole body</tissue>
    </source>
</reference>
<organism evidence="7 8">
    <name type="scientific">Folsomia candida</name>
    <name type="common">Springtail</name>
    <dbReference type="NCBI Taxonomy" id="158441"/>
    <lineage>
        <taxon>Eukaryota</taxon>
        <taxon>Metazoa</taxon>
        <taxon>Ecdysozoa</taxon>
        <taxon>Arthropoda</taxon>
        <taxon>Hexapoda</taxon>
        <taxon>Collembola</taxon>
        <taxon>Entomobryomorpha</taxon>
        <taxon>Isotomoidea</taxon>
        <taxon>Isotomidae</taxon>
        <taxon>Proisotominae</taxon>
        <taxon>Folsomia</taxon>
    </lineage>
</organism>
<keyword evidence="3 5" id="KW-0378">Hydrolase</keyword>
<dbReference type="InterPro" id="IPR002018">
    <property type="entry name" value="CarbesteraseB"/>
</dbReference>
<dbReference type="OMA" id="TIKMSAN"/>
<evidence type="ECO:0000256" key="2">
    <source>
        <dbReference type="ARBA" id="ARBA00022487"/>
    </source>
</evidence>
<dbReference type="PANTHER" id="PTHR43142:SF1">
    <property type="entry name" value="CARBOXYLIC ESTER HYDROLASE"/>
    <property type="match status" value="1"/>
</dbReference>
<dbReference type="InterPro" id="IPR019826">
    <property type="entry name" value="Carboxylesterase_B_AS"/>
</dbReference>
<dbReference type="Proteomes" id="UP000198287">
    <property type="component" value="Unassembled WGS sequence"/>
</dbReference>
<evidence type="ECO:0000256" key="4">
    <source>
        <dbReference type="ARBA" id="ARBA00023180"/>
    </source>
</evidence>
<evidence type="ECO:0000313" key="7">
    <source>
        <dbReference type="EMBL" id="OXA59634.1"/>
    </source>
</evidence>
<dbReference type="GO" id="GO:0052689">
    <property type="term" value="F:carboxylic ester hydrolase activity"/>
    <property type="evidence" value="ECO:0007669"/>
    <property type="project" value="UniProtKB-KW"/>
</dbReference>
<feature type="domain" description="Carboxylesterase type B" evidence="6">
    <location>
        <begin position="48"/>
        <end position="604"/>
    </location>
</feature>
<dbReference type="PROSITE" id="PS00122">
    <property type="entry name" value="CARBOXYLESTERASE_B_1"/>
    <property type="match status" value="1"/>
</dbReference>
<proteinExistence type="inferred from homology"/>
<dbReference type="AlphaFoldDB" id="A0A226ERF9"/>
<evidence type="ECO:0000256" key="1">
    <source>
        <dbReference type="ARBA" id="ARBA00005964"/>
    </source>
</evidence>
<dbReference type="SUPFAM" id="SSF53474">
    <property type="entry name" value="alpha/beta-Hydrolases"/>
    <property type="match status" value="1"/>
</dbReference>
<dbReference type="EC" id="3.1.1.-" evidence="5"/>
<dbReference type="PANTHER" id="PTHR43142">
    <property type="entry name" value="CARBOXYLIC ESTER HYDROLASE"/>
    <property type="match status" value="1"/>
</dbReference>
<keyword evidence="8" id="KW-1185">Reference proteome</keyword>
<dbReference type="InterPro" id="IPR029058">
    <property type="entry name" value="AB_hydrolase_fold"/>
</dbReference>
<protein>
    <recommendedName>
        <fullName evidence="5">Carboxylic ester hydrolase</fullName>
        <ecNumber evidence="5">3.1.1.-</ecNumber>
    </recommendedName>
</protein>
<evidence type="ECO:0000313" key="8">
    <source>
        <dbReference type="Proteomes" id="UP000198287"/>
    </source>
</evidence>
<dbReference type="Pfam" id="PF00135">
    <property type="entry name" value="COesterase"/>
    <property type="match status" value="1"/>
</dbReference>
<evidence type="ECO:0000259" key="6">
    <source>
        <dbReference type="Pfam" id="PF00135"/>
    </source>
</evidence>
<keyword evidence="4" id="KW-0325">Glycoprotein</keyword>
<sequence length="613" mass="69308">MQQQVPPLALLISSLAYFYNSVNDVVPPVFRGPLRSGLILDRSTILSETTYGSLKGLKEVSRNGRRYFSFRGIPYAAPPVHNLRFEPPEPPQSWSKVRDATRYGAECLQMNIITRMTISGNEDCLFLNVFTHRISSRKGRSQLHKRQLDPVIVFIHGGIFMSGGSNIYRPKYFMDEDVVLVTLNYRLASFGFLNTGDGVIAGNMGLKDQTMALRWVSENIAQFGGDPGRVTLMGESAGAAAVHCHMLSPLSKGLFHRAISMSGTAISPWALIENPHLQAMEFANDLDCPTDNITMMVACLKSLDANRITRVHFGYINNLANNKRSVYGPTVESAIKNAFLPAEPIHLLKAGKIPSSVPWMTGVNSEEGLVYLIPIIRNATMNRLVNSGWDQMAAKFLNLHPSEVNPTLLKDIKQFYLNNSEINLQTIKMSANMISDRAFFLDNHDAAVLHSRVANVYPYYYTYSGRYAMAKLLFVKSQLPFRLPDRYDFAIGTLSSWFLEYVLRIKEPNYVGIGHSDEMVLFFNTPFIRREIVPEDEDYVFSKALISLWVTFAETGVPNTKILHIPPWNPIRNVASGNHTLSRYHLDIEPRMGQEPFFERLKFWKARNISYIN</sequence>